<dbReference type="InterPro" id="IPR012902">
    <property type="entry name" value="N_methyl_site"/>
</dbReference>
<evidence type="ECO:0000256" key="11">
    <source>
        <dbReference type="ARBA" id="ARBA00030775"/>
    </source>
</evidence>
<evidence type="ECO:0000256" key="10">
    <source>
        <dbReference type="ARBA" id="ARBA00025772"/>
    </source>
</evidence>
<dbReference type="InterPro" id="IPR011759">
    <property type="entry name" value="Cyt_c_oxidase_su2_TM_dom"/>
</dbReference>
<dbReference type="RefSeq" id="WP_322521576.1">
    <property type="nucleotide sequence ID" value="NZ_CP140153.1"/>
</dbReference>
<comment type="subcellular location">
    <subcellularLocation>
        <location evidence="2">Cell inner membrane</location>
        <topology evidence="2">Single-pass membrane protein</topology>
    </subcellularLocation>
    <subcellularLocation>
        <location evidence="1">Membrane</location>
        <topology evidence="1">Multi-pass membrane protein</topology>
    </subcellularLocation>
</comment>
<evidence type="ECO:0000256" key="5">
    <source>
        <dbReference type="ARBA" id="ARBA00022481"/>
    </source>
</evidence>
<sequence>MTRIRAPQRLVSRSSGFSLIELMVTIAVAAVLLTIAIPSFRNLILSNELTTISNEWVAAVNYARSEAIKRGGPAVVCGANANEGGANDLSNGCAGTLGEVRARPAGSATDRVVVRAEITNEVPDGVTVGSTQSVRFGGDGVGRLPTGTAPHTGLIVDVSTPDLDAGNHRCVYLTTGTTLTSCTVTGACPNAEPDPCNP</sequence>
<evidence type="ECO:0000256" key="12">
    <source>
        <dbReference type="SAM" id="Phobius"/>
    </source>
</evidence>
<dbReference type="Pfam" id="PF07963">
    <property type="entry name" value="N_methyl"/>
    <property type="match status" value="1"/>
</dbReference>
<keyword evidence="5" id="KW-0488">Methylation</keyword>
<reference evidence="14 15" key="1">
    <citation type="submission" date="2023-11" db="EMBL/GenBank/DDBJ databases">
        <title>MicrobeMod: A computational toolkit for identifying prokaryotic methylation and restriction-modification with nanopore sequencing.</title>
        <authorList>
            <person name="Crits-Christoph A."/>
            <person name="Kang S.C."/>
            <person name="Lee H."/>
            <person name="Ostrov N."/>
        </authorList>
    </citation>
    <scope>NUCLEOTIDE SEQUENCE [LARGE SCALE GENOMIC DNA]</scope>
    <source>
        <strain evidence="14 15">ATCC 49870</strain>
    </source>
</reference>
<evidence type="ECO:0000313" key="14">
    <source>
        <dbReference type="EMBL" id="WQH16585.1"/>
    </source>
</evidence>
<protein>
    <recommendedName>
        <fullName evidence="3">Type II secretion system protein H</fullName>
    </recommendedName>
    <alternativeName>
        <fullName evidence="11">General secretion pathway protein H</fullName>
    </alternativeName>
</protein>
<evidence type="ECO:0000256" key="9">
    <source>
        <dbReference type="ARBA" id="ARBA00023136"/>
    </source>
</evidence>
<gene>
    <name evidence="14" type="ORF">SR882_01410</name>
</gene>
<dbReference type="InterPro" id="IPR045584">
    <property type="entry name" value="Pilin-like"/>
</dbReference>
<name>A0ABZ0YWN4_9GAMM</name>
<evidence type="ECO:0000256" key="7">
    <source>
        <dbReference type="ARBA" id="ARBA00022692"/>
    </source>
</evidence>
<keyword evidence="6" id="KW-0997">Cell inner membrane</keyword>
<feature type="domain" description="Cytochrome oxidase subunit II transmembrane region profile" evidence="13">
    <location>
        <begin position="1"/>
        <end position="50"/>
    </location>
</feature>
<evidence type="ECO:0000256" key="2">
    <source>
        <dbReference type="ARBA" id="ARBA00004377"/>
    </source>
</evidence>
<dbReference type="PROSITE" id="PS00409">
    <property type="entry name" value="PROKAR_NTER_METHYL"/>
    <property type="match status" value="1"/>
</dbReference>
<dbReference type="NCBIfam" id="TIGR02532">
    <property type="entry name" value="IV_pilin_GFxxxE"/>
    <property type="match status" value="1"/>
</dbReference>
<evidence type="ECO:0000256" key="6">
    <source>
        <dbReference type="ARBA" id="ARBA00022519"/>
    </source>
</evidence>
<evidence type="ECO:0000256" key="3">
    <source>
        <dbReference type="ARBA" id="ARBA00021549"/>
    </source>
</evidence>
<comment type="similarity">
    <text evidence="10">Belongs to the GSP H family.</text>
</comment>
<keyword evidence="9 12" id="KW-0472">Membrane</keyword>
<dbReference type="Pfam" id="PF12019">
    <property type="entry name" value="GspH"/>
    <property type="match status" value="1"/>
</dbReference>
<evidence type="ECO:0000256" key="1">
    <source>
        <dbReference type="ARBA" id="ARBA00004141"/>
    </source>
</evidence>
<evidence type="ECO:0000256" key="4">
    <source>
        <dbReference type="ARBA" id="ARBA00022475"/>
    </source>
</evidence>
<dbReference type="SUPFAM" id="SSF54523">
    <property type="entry name" value="Pili subunits"/>
    <property type="match status" value="1"/>
</dbReference>
<dbReference type="PROSITE" id="PS50999">
    <property type="entry name" value="COX2_TM"/>
    <property type="match status" value="1"/>
</dbReference>
<dbReference type="Gene3D" id="3.30.700.10">
    <property type="entry name" value="Glycoprotein, Type 4 Pilin"/>
    <property type="match status" value="1"/>
</dbReference>
<dbReference type="EMBL" id="CP140153">
    <property type="protein sequence ID" value="WQH16585.1"/>
    <property type="molecule type" value="Genomic_DNA"/>
</dbReference>
<evidence type="ECO:0000313" key="15">
    <source>
        <dbReference type="Proteomes" id="UP001327459"/>
    </source>
</evidence>
<keyword evidence="7 12" id="KW-0812">Transmembrane</keyword>
<feature type="transmembrane region" description="Helical" evidence="12">
    <location>
        <begin position="20"/>
        <end position="40"/>
    </location>
</feature>
<evidence type="ECO:0000259" key="13">
    <source>
        <dbReference type="PROSITE" id="PS50999"/>
    </source>
</evidence>
<keyword evidence="15" id="KW-1185">Reference proteome</keyword>
<accession>A0ABZ0YWN4</accession>
<dbReference type="Proteomes" id="UP001327459">
    <property type="component" value="Chromosome"/>
</dbReference>
<proteinExistence type="inferred from homology"/>
<evidence type="ECO:0000256" key="8">
    <source>
        <dbReference type="ARBA" id="ARBA00022989"/>
    </source>
</evidence>
<keyword evidence="4" id="KW-1003">Cell membrane</keyword>
<organism evidence="14 15">
    <name type="scientific">Guyparkeria halophila</name>
    <dbReference type="NCBI Taxonomy" id="47960"/>
    <lineage>
        <taxon>Bacteria</taxon>
        <taxon>Pseudomonadati</taxon>
        <taxon>Pseudomonadota</taxon>
        <taxon>Gammaproteobacteria</taxon>
        <taxon>Chromatiales</taxon>
        <taxon>Thioalkalibacteraceae</taxon>
        <taxon>Guyparkeria</taxon>
    </lineage>
</organism>
<keyword evidence="8 12" id="KW-1133">Transmembrane helix</keyword>
<dbReference type="InterPro" id="IPR022346">
    <property type="entry name" value="T2SS_GspH"/>
</dbReference>